<organism evidence="2">
    <name type="scientific">Trichuris suis</name>
    <name type="common">pig whipworm</name>
    <dbReference type="NCBI Taxonomy" id="68888"/>
    <lineage>
        <taxon>Eukaryota</taxon>
        <taxon>Metazoa</taxon>
        <taxon>Ecdysozoa</taxon>
        <taxon>Nematoda</taxon>
        <taxon>Enoplea</taxon>
        <taxon>Dorylaimia</taxon>
        <taxon>Trichinellida</taxon>
        <taxon>Trichuridae</taxon>
        <taxon>Trichuris</taxon>
    </lineage>
</organism>
<proteinExistence type="predicted"/>
<reference evidence="2 3" key="1">
    <citation type="journal article" date="2014" name="Nat. Genet.">
        <title>Genome and transcriptome of the porcine whipworm Trichuris suis.</title>
        <authorList>
            <person name="Jex A.R."/>
            <person name="Nejsum P."/>
            <person name="Schwarz E.M."/>
            <person name="Hu L."/>
            <person name="Young N.D."/>
            <person name="Hall R.S."/>
            <person name="Korhonen P.K."/>
            <person name="Liao S."/>
            <person name="Thamsborg S."/>
            <person name="Xia J."/>
            <person name="Xu P."/>
            <person name="Wang S."/>
            <person name="Scheerlinck J.P."/>
            <person name="Hofmann A."/>
            <person name="Sternberg P.W."/>
            <person name="Wang J."/>
            <person name="Gasser R.B."/>
        </authorList>
    </citation>
    <scope>NUCLEOTIDE SEQUENCE [LARGE SCALE GENOMIC DNA]</scope>
    <source>
        <strain evidence="2">DCEP-RM93F</strain>
        <strain evidence="1">DCEP-RM93M</strain>
    </source>
</reference>
<evidence type="ECO:0000313" key="2">
    <source>
        <dbReference type="EMBL" id="KFD66779.1"/>
    </source>
</evidence>
<dbReference type="AlphaFoldDB" id="A0A085NBD3"/>
<protein>
    <submittedName>
        <fullName evidence="2">Uncharacterized protein</fullName>
    </submittedName>
</protein>
<dbReference type="PANTHER" id="PTHR45913">
    <property type="entry name" value="EPM2A-INTERACTING PROTEIN 1"/>
    <property type="match status" value="1"/>
</dbReference>
<dbReference type="EMBL" id="KL363410">
    <property type="protein sequence ID" value="KFD45926.1"/>
    <property type="molecule type" value="Genomic_DNA"/>
</dbReference>
<dbReference type="Proteomes" id="UP000030758">
    <property type="component" value="Unassembled WGS sequence"/>
</dbReference>
<accession>A0A085NBD3</accession>
<sequence length="158" mass="18068">MANSGPVGFCLEEKAFSPDESNRLSLDPNDSIVRHCAQLLRLNNVMSTVVSYINFVKSRGFNSPRFKVLLNGLDPEEGDLAYHCEVRRLSGGNMLMRLYELWDEIKQFMKIKGNPVKKLNDSKWLCYLAFMMDITKYLSELNVKLQAPTSFSTPCFQT</sequence>
<name>A0A085NBD3_9BILA</name>
<evidence type="ECO:0000313" key="3">
    <source>
        <dbReference type="Proteomes" id="UP000030764"/>
    </source>
</evidence>
<dbReference type="Proteomes" id="UP000030764">
    <property type="component" value="Unassembled WGS sequence"/>
</dbReference>
<dbReference type="PANTHER" id="PTHR45913:SF5">
    <property type="entry name" value="GENERAL TRANSCRIPTION FACTOR II-I REPEAT DOMAIN-CONTAINING PROTEIN 2A-LIKE PROTEIN"/>
    <property type="match status" value="1"/>
</dbReference>
<dbReference type="EMBL" id="KL367520">
    <property type="protein sequence ID" value="KFD66779.1"/>
    <property type="molecule type" value="Genomic_DNA"/>
</dbReference>
<gene>
    <name evidence="1" type="ORF">M513_13211</name>
    <name evidence="2" type="ORF">M514_13211</name>
</gene>
<evidence type="ECO:0000313" key="1">
    <source>
        <dbReference type="EMBL" id="KFD45926.1"/>
    </source>
</evidence>
<keyword evidence="3" id="KW-1185">Reference proteome</keyword>